<gene>
    <name evidence="1" type="ORF">PSTT_01753</name>
</gene>
<organism evidence="1 2">
    <name type="scientific">Puccinia striiformis</name>
    <dbReference type="NCBI Taxonomy" id="27350"/>
    <lineage>
        <taxon>Eukaryota</taxon>
        <taxon>Fungi</taxon>
        <taxon>Dikarya</taxon>
        <taxon>Basidiomycota</taxon>
        <taxon>Pucciniomycotina</taxon>
        <taxon>Pucciniomycetes</taxon>
        <taxon>Pucciniales</taxon>
        <taxon>Pucciniaceae</taxon>
        <taxon>Puccinia</taxon>
    </lineage>
</organism>
<evidence type="ECO:0000313" key="2">
    <source>
        <dbReference type="Proteomes" id="UP000239156"/>
    </source>
</evidence>
<comment type="caution">
    <text evidence="1">The sequence shown here is derived from an EMBL/GenBank/DDBJ whole genome shotgun (WGS) entry which is preliminary data.</text>
</comment>
<dbReference type="VEuPathDB" id="FungiDB:PSHT_00661"/>
<keyword evidence="2" id="KW-1185">Reference proteome</keyword>
<evidence type="ECO:0000313" key="1">
    <source>
        <dbReference type="EMBL" id="POW15876.1"/>
    </source>
</evidence>
<dbReference type="AlphaFoldDB" id="A0A2S4W276"/>
<accession>A0A2S4W276</accession>
<dbReference type="Proteomes" id="UP000239156">
    <property type="component" value="Unassembled WGS sequence"/>
</dbReference>
<dbReference type="EMBL" id="PKSL01000010">
    <property type="protein sequence ID" value="POW15876.1"/>
    <property type="molecule type" value="Genomic_DNA"/>
</dbReference>
<name>A0A2S4W276_9BASI</name>
<proteinExistence type="predicted"/>
<sequence>MWLEMDRWNEVVELEGEEMQFKVFAGYVPTRDEVSIKEAFATMLPKLQAKIDLYDRPDTWGKVVSPDFESLVLRIKTVLLPPLPRKICQMCDMLFSPIHSQNLEGPQLRAGMEILAEVEEIIDQMAAAMSLFWIPDPAPTPTLYRRKDMKRHRCERTQFQIVGLFIDLEEQLDQYYTLIPLCEFRTIMRRPVKYAWCLLVMETQMLADTMNGLIKWFDLSDFGILQDQWQEMAGEMDNLLEELVEFPTYNTNIRFQPLQEFIPILKLSRLFFDKISKRTNGETHPISEMSPDFLVDFLESTLILPQRIKDFFYAIEYQLVPQHDIDPQSVMYLIQIFQIPISHITGHLSLQLAQPDSPQGINEKLLSWYSTWQSQFSIAARRFQTTYKDVYSAFLIPN</sequence>
<dbReference type="PANTHER" id="PTHR33069:SF3">
    <property type="entry name" value="DYNEIN HEAVY CHAIN TAIL DOMAIN-CONTAINING PROTEIN"/>
    <property type="match status" value="1"/>
</dbReference>
<reference evidence="1" key="1">
    <citation type="submission" date="2017-12" db="EMBL/GenBank/DDBJ databases">
        <title>Gene loss provides genomic basis for host adaptation in cereal stripe rust fungi.</title>
        <authorList>
            <person name="Xia C."/>
        </authorList>
    </citation>
    <scope>NUCLEOTIDE SEQUENCE [LARGE SCALE GENOMIC DNA]</scope>
    <source>
        <strain evidence="1">93-210</strain>
    </source>
</reference>
<protein>
    <submittedName>
        <fullName evidence="1">Uncharacterized protein</fullName>
    </submittedName>
</protein>
<dbReference type="VEuPathDB" id="FungiDB:PSTT_01753"/>
<dbReference type="PANTHER" id="PTHR33069">
    <property type="entry name" value="CHROMOSOME 7, WHOLE GENOME SHOTGUN SEQUENCE-RELATED"/>
    <property type="match status" value="1"/>
</dbReference>